<proteinExistence type="predicted"/>
<evidence type="ECO:0000313" key="2">
    <source>
        <dbReference type="Proteomes" id="UP000679213"/>
    </source>
</evidence>
<evidence type="ECO:0000313" key="1">
    <source>
        <dbReference type="EMBL" id="CAB3288750.1"/>
    </source>
</evidence>
<keyword evidence="2" id="KW-1185">Reference proteome</keyword>
<reference evidence="1 2" key="1">
    <citation type="submission" date="2020-04" db="EMBL/GenBank/DDBJ databases">
        <authorList>
            <consortium name="Genoscope - CEA"/>
            <person name="William W."/>
        </authorList>
    </citation>
    <scope>NUCLEOTIDE SEQUENCE [LARGE SCALE GENOMIC DNA]</scope>
    <source>
        <strain evidence="1 2">SG7</strain>
    </source>
</reference>
<protein>
    <submittedName>
        <fullName evidence="1">Uncharacterized protein</fullName>
    </submittedName>
</protein>
<dbReference type="KEGG" id="mesg:MLAUSG7_0880"/>
<name>A0A8D6PU82_9EURY</name>
<dbReference type="EMBL" id="LR792632">
    <property type="protein sequence ID" value="CAB3288750.1"/>
    <property type="molecule type" value="Genomic_DNA"/>
</dbReference>
<dbReference type="Proteomes" id="UP000679213">
    <property type="component" value="Chromosome I"/>
</dbReference>
<dbReference type="AlphaFoldDB" id="A0A8D6PU82"/>
<sequence>MGLLKQGWKHFFLDKLDKQTETLIEIKEILKRIENHFNMQK</sequence>
<accession>A0A8D6PU82</accession>
<organism evidence="1 2">
    <name type="scientific">Methanocaldococcus lauensis</name>
    <dbReference type="NCBI Taxonomy" id="2546128"/>
    <lineage>
        <taxon>Archaea</taxon>
        <taxon>Methanobacteriati</taxon>
        <taxon>Methanobacteriota</taxon>
        <taxon>Methanomada group</taxon>
        <taxon>Methanococci</taxon>
        <taxon>Methanococcales</taxon>
        <taxon>Methanocaldococcaceae</taxon>
        <taxon>Methanocaldococcus</taxon>
    </lineage>
</organism>
<gene>
    <name evidence="1" type="ORF">MLAUSG7_0880</name>
</gene>